<keyword evidence="3" id="KW-1185">Reference proteome</keyword>
<dbReference type="EMBL" id="MU002461">
    <property type="protein sequence ID" value="KAF2786464.1"/>
    <property type="molecule type" value="Genomic_DNA"/>
</dbReference>
<dbReference type="AlphaFoldDB" id="A0A6A6WRA4"/>
<name>A0A6A6WRA4_9PLEO</name>
<reference evidence="2" key="1">
    <citation type="journal article" date="2020" name="Stud. Mycol.">
        <title>101 Dothideomycetes genomes: a test case for predicting lifestyles and emergence of pathogens.</title>
        <authorList>
            <person name="Haridas S."/>
            <person name="Albert R."/>
            <person name="Binder M."/>
            <person name="Bloem J."/>
            <person name="Labutti K."/>
            <person name="Salamov A."/>
            <person name="Andreopoulos B."/>
            <person name="Baker S."/>
            <person name="Barry K."/>
            <person name="Bills G."/>
            <person name="Bluhm B."/>
            <person name="Cannon C."/>
            <person name="Castanera R."/>
            <person name="Culley D."/>
            <person name="Daum C."/>
            <person name="Ezra D."/>
            <person name="Gonzalez J."/>
            <person name="Henrissat B."/>
            <person name="Kuo A."/>
            <person name="Liang C."/>
            <person name="Lipzen A."/>
            <person name="Lutzoni F."/>
            <person name="Magnuson J."/>
            <person name="Mondo S."/>
            <person name="Nolan M."/>
            <person name="Ohm R."/>
            <person name="Pangilinan J."/>
            <person name="Park H.-J."/>
            <person name="Ramirez L."/>
            <person name="Alfaro M."/>
            <person name="Sun H."/>
            <person name="Tritt A."/>
            <person name="Yoshinaga Y."/>
            <person name="Zwiers L.-H."/>
            <person name="Turgeon B."/>
            <person name="Goodwin S."/>
            <person name="Spatafora J."/>
            <person name="Crous P."/>
            <person name="Grigoriev I."/>
        </authorList>
    </citation>
    <scope>NUCLEOTIDE SEQUENCE</scope>
    <source>
        <strain evidence="2">CBS 109.77</strain>
    </source>
</reference>
<gene>
    <name evidence="2" type="ORF">K505DRAFT_330344</name>
</gene>
<sequence>MIWLAFLPASVLLFTHVIFSSPLPTPTSTSDLPTQVDAPKFSAELASEIAMGTVSNFDLSQKHRPSTIMCTRIQDAGLHDPEPTLLNWIRISGEKKTFLTDKFAGHSSSFRLGKRDGLPAQDERGRDRSRIISLLAILL</sequence>
<proteinExistence type="predicted"/>
<feature type="chain" id="PRO_5025378203" evidence="1">
    <location>
        <begin position="21"/>
        <end position="139"/>
    </location>
</feature>
<protein>
    <submittedName>
        <fullName evidence="2">Uncharacterized protein</fullName>
    </submittedName>
</protein>
<keyword evidence="1" id="KW-0732">Signal</keyword>
<feature type="signal peptide" evidence="1">
    <location>
        <begin position="1"/>
        <end position="20"/>
    </location>
</feature>
<accession>A0A6A6WRA4</accession>
<evidence type="ECO:0000256" key="1">
    <source>
        <dbReference type="SAM" id="SignalP"/>
    </source>
</evidence>
<organism evidence="2 3">
    <name type="scientific">Melanomma pulvis-pyrius CBS 109.77</name>
    <dbReference type="NCBI Taxonomy" id="1314802"/>
    <lineage>
        <taxon>Eukaryota</taxon>
        <taxon>Fungi</taxon>
        <taxon>Dikarya</taxon>
        <taxon>Ascomycota</taxon>
        <taxon>Pezizomycotina</taxon>
        <taxon>Dothideomycetes</taxon>
        <taxon>Pleosporomycetidae</taxon>
        <taxon>Pleosporales</taxon>
        <taxon>Melanommataceae</taxon>
        <taxon>Melanomma</taxon>
    </lineage>
</organism>
<evidence type="ECO:0000313" key="2">
    <source>
        <dbReference type="EMBL" id="KAF2786464.1"/>
    </source>
</evidence>
<evidence type="ECO:0000313" key="3">
    <source>
        <dbReference type="Proteomes" id="UP000799757"/>
    </source>
</evidence>
<dbReference type="Proteomes" id="UP000799757">
    <property type="component" value="Unassembled WGS sequence"/>
</dbReference>